<dbReference type="Pfam" id="PF00023">
    <property type="entry name" value="Ank"/>
    <property type="match status" value="1"/>
</dbReference>
<accession>A0AAV2IDA7</accession>
<keyword evidence="1" id="KW-0677">Repeat</keyword>
<dbReference type="PROSITE" id="PS50297">
    <property type="entry name" value="ANK_REP_REGION"/>
    <property type="match status" value="6"/>
</dbReference>
<name>A0AAV2IDA7_LYMST</name>
<dbReference type="Proteomes" id="UP001497497">
    <property type="component" value="Unassembled WGS sequence"/>
</dbReference>
<dbReference type="SMART" id="SM00248">
    <property type="entry name" value="ANK"/>
    <property type="match status" value="13"/>
</dbReference>
<dbReference type="EMBL" id="CAXITT010000551">
    <property type="protein sequence ID" value="CAL1543480.1"/>
    <property type="molecule type" value="Genomic_DNA"/>
</dbReference>
<protein>
    <submittedName>
        <fullName evidence="4">Uncharacterized protein</fullName>
    </submittedName>
</protein>
<dbReference type="Pfam" id="PF12796">
    <property type="entry name" value="Ank_2"/>
    <property type="match status" value="3"/>
</dbReference>
<feature type="non-terminal residue" evidence="4">
    <location>
        <position position="634"/>
    </location>
</feature>
<reference evidence="4 5" key="1">
    <citation type="submission" date="2024-04" db="EMBL/GenBank/DDBJ databases">
        <authorList>
            <consortium name="Genoscope - CEA"/>
            <person name="William W."/>
        </authorList>
    </citation>
    <scope>NUCLEOTIDE SEQUENCE [LARGE SCALE GENOMIC DNA]</scope>
</reference>
<feature type="repeat" description="ANK" evidence="3">
    <location>
        <begin position="303"/>
        <end position="335"/>
    </location>
</feature>
<keyword evidence="2 3" id="KW-0040">ANK repeat</keyword>
<dbReference type="PROSITE" id="PS50088">
    <property type="entry name" value="ANK_REPEAT"/>
    <property type="match status" value="8"/>
</dbReference>
<organism evidence="4 5">
    <name type="scientific">Lymnaea stagnalis</name>
    <name type="common">Great pond snail</name>
    <name type="synonym">Helix stagnalis</name>
    <dbReference type="NCBI Taxonomy" id="6523"/>
    <lineage>
        <taxon>Eukaryota</taxon>
        <taxon>Metazoa</taxon>
        <taxon>Spiralia</taxon>
        <taxon>Lophotrochozoa</taxon>
        <taxon>Mollusca</taxon>
        <taxon>Gastropoda</taxon>
        <taxon>Heterobranchia</taxon>
        <taxon>Euthyneura</taxon>
        <taxon>Panpulmonata</taxon>
        <taxon>Hygrophila</taxon>
        <taxon>Lymnaeoidea</taxon>
        <taxon>Lymnaeidae</taxon>
        <taxon>Lymnaea</taxon>
    </lineage>
</organism>
<evidence type="ECO:0000313" key="5">
    <source>
        <dbReference type="Proteomes" id="UP001497497"/>
    </source>
</evidence>
<evidence type="ECO:0000313" key="4">
    <source>
        <dbReference type="EMBL" id="CAL1543480.1"/>
    </source>
</evidence>
<keyword evidence="5" id="KW-1185">Reference proteome</keyword>
<sequence length="634" mass="68805">GNSALWYIVRAGHSGCLRALLSGARVDVNKGNKLKKTPLMCGARHGHLACVRVLVSAGARVDVTDANGSTALMYAVLRGHNQCVDVLISSGAVVNIQNANQDSALSLAVLNGSTECVKLLIDAKADVNIQNANQDSALSLAVLNGSAECVQLLLAAMAGVKQIHANGNSVLHLSCMTSATQKNHLYCMYVLLLAGSDIDQVDQDGMTSLMVAANNDQFKALKCLLESGANVNKQCRNGRTALFMAASQGHVRVTKYLIENNADIEIKNNDGKTALMYAATHGHSKCLAIMPRETLQTEIIDREGNTLLNLAARNGRVACVKLLLRLGADVNAADNEGATPLINGVHKKGCILHLLAAGADVSRTTLNGQTALVKAASSPRGRLCVDILLEKNPDVHVRDVDGKTALSYPLGFKTVEHLLRCGADANSPDKLGITPVIYTASNSFLNLKTMIEQGGDPDKSVIPSSHFLSIFGGWDPKPIQVIVSSGAFPQVSDNRNDTETPLMMAIKWNKIDVAKYFLINHYLTTSDTKQWFDPAVRRDISDEAKSLLNELYSQPWPLSKLALISISTGVGPSPGRRERIRKLPLPPRIQRMLTFEELTSKICVHQCKNMELNFNRVKCENRCVPRPNLYYWPF</sequence>
<gene>
    <name evidence="4" type="ORF">GSLYS_00017014001</name>
</gene>
<dbReference type="Gene3D" id="1.25.40.20">
    <property type="entry name" value="Ankyrin repeat-containing domain"/>
    <property type="match status" value="8"/>
</dbReference>
<feature type="repeat" description="ANK" evidence="3">
    <location>
        <begin position="367"/>
        <end position="400"/>
    </location>
</feature>
<feature type="repeat" description="ANK" evidence="3">
    <location>
        <begin position="204"/>
        <end position="236"/>
    </location>
</feature>
<proteinExistence type="predicted"/>
<evidence type="ECO:0000256" key="1">
    <source>
        <dbReference type="ARBA" id="ARBA00022737"/>
    </source>
</evidence>
<feature type="non-terminal residue" evidence="4">
    <location>
        <position position="1"/>
    </location>
</feature>
<dbReference type="PANTHER" id="PTHR24166">
    <property type="entry name" value="ROLLING PEBBLES, ISOFORM B"/>
    <property type="match status" value="1"/>
</dbReference>
<dbReference type="InterPro" id="IPR002110">
    <property type="entry name" value="Ankyrin_rpt"/>
</dbReference>
<dbReference type="AlphaFoldDB" id="A0AAV2IDA7"/>
<dbReference type="PRINTS" id="PR01415">
    <property type="entry name" value="ANKYRIN"/>
</dbReference>
<dbReference type="InterPro" id="IPR036770">
    <property type="entry name" value="Ankyrin_rpt-contain_sf"/>
</dbReference>
<dbReference type="SUPFAM" id="SSF48403">
    <property type="entry name" value="Ankyrin repeat"/>
    <property type="match status" value="2"/>
</dbReference>
<feature type="repeat" description="ANK" evidence="3">
    <location>
        <begin position="67"/>
        <end position="99"/>
    </location>
</feature>
<evidence type="ECO:0000256" key="2">
    <source>
        <dbReference type="ARBA" id="ARBA00023043"/>
    </source>
</evidence>
<comment type="caution">
    <text evidence="4">The sequence shown here is derived from an EMBL/GenBank/DDBJ whole genome shotgun (WGS) entry which is preliminary data.</text>
</comment>
<feature type="repeat" description="ANK" evidence="3">
    <location>
        <begin position="166"/>
        <end position="203"/>
    </location>
</feature>
<dbReference type="InterPro" id="IPR050889">
    <property type="entry name" value="Dendritic_Spine_Reg/Scaffold"/>
</dbReference>
<feature type="repeat" description="ANK" evidence="3">
    <location>
        <begin position="34"/>
        <end position="66"/>
    </location>
</feature>
<feature type="repeat" description="ANK" evidence="3">
    <location>
        <begin position="237"/>
        <end position="269"/>
    </location>
</feature>
<evidence type="ECO:0000256" key="3">
    <source>
        <dbReference type="PROSITE-ProRule" id="PRU00023"/>
    </source>
</evidence>
<dbReference type="PANTHER" id="PTHR24166:SF48">
    <property type="entry name" value="PROTEIN VAPYRIN"/>
    <property type="match status" value="1"/>
</dbReference>
<feature type="repeat" description="ANK" evidence="3">
    <location>
        <begin position="100"/>
        <end position="132"/>
    </location>
</feature>